<dbReference type="EMBL" id="FORR01000006">
    <property type="protein sequence ID" value="SFJ24618.1"/>
    <property type="molecule type" value="Genomic_DNA"/>
</dbReference>
<feature type="compositionally biased region" description="Polar residues" evidence="1">
    <location>
        <begin position="215"/>
        <end position="237"/>
    </location>
</feature>
<dbReference type="Proteomes" id="UP000199545">
    <property type="component" value="Unassembled WGS sequence"/>
</dbReference>
<dbReference type="STRING" id="46223.SAMN05421852_106106"/>
<dbReference type="AlphaFoldDB" id="A0A1I3PSM5"/>
<dbReference type="InterPro" id="IPR010982">
    <property type="entry name" value="Lambda_DNA-bd_dom_sf"/>
</dbReference>
<dbReference type="SUPFAM" id="SSF47413">
    <property type="entry name" value="lambda repressor-like DNA-binding domains"/>
    <property type="match status" value="1"/>
</dbReference>
<dbReference type="InterPro" id="IPR050400">
    <property type="entry name" value="Bact_Cytoskel_RodZ"/>
</dbReference>
<feature type="compositionally biased region" description="Polar residues" evidence="1">
    <location>
        <begin position="342"/>
        <end position="357"/>
    </location>
</feature>
<sequence>MSVEIGSFLRQTREQIGLSLDEVQEKTKIQKSFLIAIENGEFHKLPSPFYVRTYLRSYANCLRIEPQHILRQYRKQEQEERFLNKGIHGSNRLMQSTARHIPVNQGSFSDTGSTRTQSHAGMNKTRRISRQTALTVASGQNQYKPKRANRFATQQFNPSLIEQSIQEQAIAKELTAPGFERRKENSIPPSPIQKKNENINQTSVFTREKTRMSLRPQNQGQMEMSASFSASKRQTAPGQAVGANTDPGRDLRRDTGQGKRQVSKSFVKTKPEPSQTIPPEVENRAESDERPFPTRGRRGKTKRRQGPGKRLTMVFIATAVCIPLVLLSYYLLFKDDKNQTGQAQENKSAVSQNHPDSSNPPPPKASGGAVGQVKLLDAATNKYVLENGTELQIRIEATTGSSWINIRNQYEYSKTDYVKDVTLKQGDAPLEMQYSFDENPELYIQVANPKNVKVYLNNEPIKVAGLIQITKK</sequence>
<dbReference type="CDD" id="cd00093">
    <property type="entry name" value="HTH_XRE"/>
    <property type="match status" value="1"/>
</dbReference>
<reference evidence="3 4" key="1">
    <citation type="submission" date="2016-10" db="EMBL/GenBank/DDBJ databases">
        <authorList>
            <person name="de Groot N.N."/>
        </authorList>
    </citation>
    <scope>NUCLEOTIDE SEQUENCE [LARGE SCALE GENOMIC DNA]</scope>
    <source>
        <strain evidence="3 4">DSM 44778</strain>
    </source>
</reference>
<feature type="compositionally biased region" description="Polar residues" evidence="1">
    <location>
        <begin position="104"/>
        <end position="120"/>
    </location>
</feature>
<feature type="compositionally biased region" description="Basic and acidic residues" evidence="1">
    <location>
        <begin position="281"/>
        <end position="292"/>
    </location>
</feature>
<feature type="region of interest" description="Disordered" evidence="1">
    <location>
        <begin position="209"/>
        <end position="306"/>
    </location>
</feature>
<feature type="compositionally biased region" description="Basic residues" evidence="1">
    <location>
        <begin position="295"/>
        <end position="306"/>
    </location>
</feature>
<feature type="transmembrane region" description="Helical" evidence="2">
    <location>
        <begin position="311"/>
        <end position="332"/>
    </location>
</feature>
<evidence type="ECO:0000313" key="4">
    <source>
        <dbReference type="Proteomes" id="UP000199545"/>
    </source>
</evidence>
<dbReference type="Pfam" id="PF13413">
    <property type="entry name" value="HTH_25"/>
    <property type="match status" value="1"/>
</dbReference>
<evidence type="ECO:0000256" key="2">
    <source>
        <dbReference type="SAM" id="Phobius"/>
    </source>
</evidence>
<dbReference type="PANTHER" id="PTHR34475">
    <property type="match status" value="1"/>
</dbReference>
<feature type="compositionally biased region" description="Basic and acidic residues" evidence="1">
    <location>
        <begin position="247"/>
        <end position="257"/>
    </location>
</feature>
<keyword evidence="2" id="KW-0472">Membrane</keyword>
<feature type="region of interest" description="Disordered" evidence="1">
    <location>
        <begin position="342"/>
        <end position="370"/>
    </location>
</feature>
<name>A0A1I3PSM5_9BACL</name>
<keyword evidence="2" id="KW-1133">Transmembrane helix</keyword>
<gene>
    <name evidence="3" type="ORF">SAMN05421852_106106</name>
</gene>
<accession>A0A1I3PSM5</accession>
<organism evidence="3 4">
    <name type="scientific">Thermoflavimicrobium dichotomicum</name>
    <dbReference type="NCBI Taxonomy" id="46223"/>
    <lineage>
        <taxon>Bacteria</taxon>
        <taxon>Bacillati</taxon>
        <taxon>Bacillota</taxon>
        <taxon>Bacilli</taxon>
        <taxon>Bacillales</taxon>
        <taxon>Thermoactinomycetaceae</taxon>
        <taxon>Thermoflavimicrobium</taxon>
    </lineage>
</organism>
<dbReference type="PANTHER" id="PTHR34475:SF1">
    <property type="entry name" value="CYTOSKELETON PROTEIN RODZ"/>
    <property type="match status" value="1"/>
</dbReference>
<evidence type="ECO:0000256" key="1">
    <source>
        <dbReference type="SAM" id="MobiDB-lite"/>
    </source>
</evidence>
<dbReference type="Gene3D" id="1.10.260.40">
    <property type="entry name" value="lambda repressor-like DNA-binding domains"/>
    <property type="match status" value="1"/>
</dbReference>
<keyword evidence="4" id="KW-1185">Reference proteome</keyword>
<keyword evidence="2" id="KW-0812">Transmembrane</keyword>
<feature type="compositionally biased region" description="Polar residues" evidence="1">
    <location>
        <begin position="258"/>
        <end position="277"/>
    </location>
</feature>
<evidence type="ECO:0000313" key="3">
    <source>
        <dbReference type="EMBL" id="SFJ24618.1"/>
    </source>
</evidence>
<dbReference type="InterPro" id="IPR001387">
    <property type="entry name" value="Cro/C1-type_HTH"/>
</dbReference>
<dbReference type="GO" id="GO:0003677">
    <property type="term" value="F:DNA binding"/>
    <property type="evidence" value="ECO:0007669"/>
    <property type="project" value="InterPro"/>
</dbReference>
<protein>
    <submittedName>
        <fullName evidence="3">Helix-turn-helix domain-containing protein</fullName>
    </submittedName>
</protein>
<dbReference type="RefSeq" id="WP_175482365.1">
    <property type="nucleotide sequence ID" value="NZ_FORR01000006.1"/>
</dbReference>
<proteinExistence type="predicted"/>
<feature type="region of interest" description="Disordered" evidence="1">
    <location>
        <begin position="175"/>
        <end position="197"/>
    </location>
</feature>
<feature type="region of interest" description="Disordered" evidence="1">
    <location>
        <begin position="104"/>
        <end position="129"/>
    </location>
</feature>